<comment type="caution">
    <text evidence="2">The sequence shown here is derived from an EMBL/GenBank/DDBJ whole genome shotgun (WGS) entry which is preliminary data.</text>
</comment>
<evidence type="ECO:0000313" key="2">
    <source>
        <dbReference type="EMBL" id="ELS61443.1"/>
    </source>
</evidence>
<dbReference type="AlphaFoldDB" id="A0A9W5PD47"/>
<evidence type="ECO:0000256" key="1">
    <source>
        <dbReference type="SAM" id="Phobius"/>
    </source>
</evidence>
<keyword evidence="3" id="KW-1185">Reference proteome</keyword>
<sequence length="54" mass="6534">MLYGCIYKSENQEYFLKKQNNFWLEMGQITLFLIVIVTGKINTNTYFILNKKMF</sequence>
<reference evidence="2 3" key="1">
    <citation type="journal article" date="2014" name="Syst. Appl. Microbiol.">
        <title>Genomic insights into the taxonomic status of the three subspecies of Bacillus subtilis.</title>
        <authorList>
            <person name="Yi H."/>
            <person name="Chun J."/>
            <person name="Cha C.J."/>
        </authorList>
    </citation>
    <scope>NUCLEOTIDE SEQUENCE [LARGE SCALE GENOMIC DNA]</scope>
    <source>
        <strain evidence="2 3">KCTC 13429</strain>
    </source>
</reference>
<name>A0A9W5PD47_9BACI</name>
<dbReference type="EMBL" id="AMXN01000003">
    <property type="protein sequence ID" value="ELS61443.1"/>
    <property type="molecule type" value="Genomic_DNA"/>
</dbReference>
<proteinExistence type="predicted"/>
<gene>
    <name evidence="2" type="ORF">BSI_18140</name>
</gene>
<evidence type="ECO:0000313" key="3">
    <source>
        <dbReference type="Proteomes" id="UP000011182"/>
    </source>
</evidence>
<keyword evidence="1" id="KW-1133">Transmembrane helix</keyword>
<protein>
    <submittedName>
        <fullName evidence="2">Uncharacterized protein</fullName>
    </submittedName>
</protein>
<dbReference type="Proteomes" id="UP000011182">
    <property type="component" value="Unassembled WGS sequence"/>
</dbReference>
<keyword evidence="1" id="KW-0812">Transmembrane</keyword>
<keyword evidence="1" id="KW-0472">Membrane</keyword>
<organism evidence="2 3">
    <name type="scientific">Bacillus inaquosorum KCTC 13429</name>
    <dbReference type="NCBI Taxonomy" id="1236548"/>
    <lineage>
        <taxon>Bacteria</taxon>
        <taxon>Bacillati</taxon>
        <taxon>Bacillota</taxon>
        <taxon>Bacilli</taxon>
        <taxon>Bacillales</taxon>
        <taxon>Bacillaceae</taxon>
        <taxon>Bacillus</taxon>
    </lineage>
</organism>
<feature type="transmembrane region" description="Helical" evidence="1">
    <location>
        <begin position="29"/>
        <end position="49"/>
    </location>
</feature>
<accession>A0A9W5PD47</accession>